<dbReference type="Gene3D" id="3.40.50.720">
    <property type="entry name" value="NAD(P)-binding Rossmann-like Domain"/>
    <property type="match status" value="1"/>
</dbReference>
<dbReference type="AlphaFoldDB" id="A0A2K8N5C6"/>
<sequence>MDRLFKSKKVVVTGAAGVIGKWICTAFARQRAHLCVTDVRSDALAALHADPHIGPAIALHHVTDLRSADSIGALVDAVERQWGAPDIVINNAGIYPSRRLLDVDAAEWSEVMAVNLTAPFLLTQAFARLMQARQVTGCFVNIVSKSAHRPRPGGGPYAVSKAGLAMLTRAFALELAPLGIRVNAVSPGLAPGSEVNALSDEYIATMLRRIPLGRPSNADDVGAAVLYLCSDHAAYITGATLVVDGGSAAGEFELPEAHA</sequence>
<dbReference type="GO" id="GO:0016491">
    <property type="term" value="F:oxidoreductase activity"/>
    <property type="evidence" value="ECO:0007669"/>
    <property type="project" value="UniProtKB-KW"/>
</dbReference>
<evidence type="ECO:0000256" key="2">
    <source>
        <dbReference type="ARBA" id="ARBA00023002"/>
    </source>
</evidence>
<evidence type="ECO:0000256" key="1">
    <source>
        <dbReference type="ARBA" id="ARBA00006484"/>
    </source>
</evidence>
<dbReference type="FunFam" id="3.40.50.720:FF:000084">
    <property type="entry name" value="Short-chain dehydrogenase reductase"/>
    <property type="match status" value="1"/>
</dbReference>
<dbReference type="KEGG" id="kyr:CVV65_06040"/>
<dbReference type="SUPFAM" id="SSF51735">
    <property type="entry name" value="NAD(P)-binding Rossmann-fold domains"/>
    <property type="match status" value="1"/>
</dbReference>
<reference evidence="4" key="1">
    <citation type="submission" date="2017-11" db="EMBL/GenBank/DDBJ databases">
        <title>Complete Genome Sequence of Kyrpidia sp. Strain EA-1, a thermophilic, hydrogen-oxidizing Bacterium, isolated from the Azores.</title>
        <authorList>
            <person name="Reiner J.E."/>
            <person name="Lapp C.J."/>
            <person name="Bunk B."/>
            <person name="Gescher J."/>
        </authorList>
    </citation>
    <scope>NUCLEOTIDE SEQUENCE [LARGE SCALE GENOMIC DNA]</scope>
    <source>
        <strain evidence="4">EA-1</strain>
    </source>
</reference>
<dbReference type="Pfam" id="PF13561">
    <property type="entry name" value="adh_short_C2"/>
    <property type="match status" value="1"/>
</dbReference>
<dbReference type="PROSITE" id="PS00061">
    <property type="entry name" value="ADH_SHORT"/>
    <property type="match status" value="1"/>
</dbReference>
<dbReference type="GO" id="GO:0008206">
    <property type="term" value="P:bile acid metabolic process"/>
    <property type="evidence" value="ECO:0007669"/>
    <property type="project" value="UniProtKB-ARBA"/>
</dbReference>
<evidence type="ECO:0000313" key="4">
    <source>
        <dbReference type="Proteomes" id="UP000231932"/>
    </source>
</evidence>
<organism evidence="3 4">
    <name type="scientific">Kyrpidia spormannii</name>
    <dbReference type="NCBI Taxonomy" id="2055160"/>
    <lineage>
        <taxon>Bacteria</taxon>
        <taxon>Bacillati</taxon>
        <taxon>Bacillota</taxon>
        <taxon>Bacilli</taxon>
        <taxon>Bacillales</taxon>
        <taxon>Alicyclobacillaceae</taxon>
        <taxon>Kyrpidia</taxon>
    </lineage>
</organism>
<gene>
    <name evidence="3" type="ORF">CVV65_06040</name>
</gene>
<evidence type="ECO:0000313" key="3">
    <source>
        <dbReference type="EMBL" id="ATY84561.1"/>
    </source>
</evidence>
<name>A0A2K8N5C6_9BACL</name>
<dbReference type="InterPro" id="IPR002347">
    <property type="entry name" value="SDR_fam"/>
</dbReference>
<comment type="similarity">
    <text evidence="1">Belongs to the short-chain dehydrogenases/reductases (SDR) family.</text>
</comment>
<dbReference type="OrthoDB" id="125587at2"/>
<dbReference type="Proteomes" id="UP000231932">
    <property type="component" value="Chromosome"/>
</dbReference>
<dbReference type="InterPro" id="IPR036291">
    <property type="entry name" value="NAD(P)-bd_dom_sf"/>
</dbReference>
<protein>
    <submittedName>
        <fullName evidence="3">Oxidoreductase</fullName>
    </submittedName>
</protein>
<dbReference type="PANTHER" id="PTHR43639:SF1">
    <property type="entry name" value="SHORT-CHAIN DEHYDROGENASE_REDUCTASE FAMILY PROTEIN"/>
    <property type="match status" value="1"/>
</dbReference>
<dbReference type="PANTHER" id="PTHR43639">
    <property type="entry name" value="OXIDOREDUCTASE, SHORT-CHAIN DEHYDROGENASE/REDUCTASE FAMILY (AFU_ORTHOLOGUE AFUA_5G02870)"/>
    <property type="match status" value="1"/>
</dbReference>
<keyword evidence="4" id="KW-1185">Reference proteome</keyword>
<dbReference type="InterPro" id="IPR020904">
    <property type="entry name" value="Sc_DH/Rdtase_CS"/>
</dbReference>
<proteinExistence type="inferred from homology"/>
<keyword evidence="2" id="KW-0560">Oxidoreductase</keyword>
<dbReference type="PRINTS" id="PR00080">
    <property type="entry name" value="SDRFAMILY"/>
</dbReference>
<accession>A0A2K8N5C6</accession>
<dbReference type="PRINTS" id="PR00081">
    <property type="entry name" value="GDHRDH"/>
</dbReference>
<dbReference type="EMBL" id="CP024955">
    <property type="protein sequence ID" value="ATY84561.1"/>
    <property type="molecule type" value="Genomic_DNA"/>
</dbReference>